<name>A0A8J6NF86_9BACT</name>
<accession>A0A8J6NF86</accession>
<protein>
    <recommendedName>
        <fullName evidence="3">Peptidase M23 domain-containing protein</fullName>
    </recommendedName>
</protein>
<dbReference type="AlphaFoldDB" id="A0A8J6NF86"/>
<comment type="caution">
    <text evidence="1">The sequence shown here is derived from an EMBL/GenBank/DDBJ whole genome shotgun (WGS) entry which is preliminary data.</text>
</comment>
<sequence>MKSISDIPPSAFTEVFLSLNRLSGEDGFAAWHFKKGMQFGETEKWWEDGGNRTHPHEGVDFCFYMTDQGIRKSLAPGIFVPPLYDGKVVSVFDDLIGRTILLQHGIFDENNLQLYSLYGHVDPLPHIAGGAEVKYSGKIAAIADRALKKRPMPSHLHISTIWLSEGFPVESFHWGMENNPDVFFSDPLHVLYQDNRWKLSL</sequence>
<dbReference type="Gene3D" id="2.70.70.10">
    <property type="entry name" value="Glucose Permease (Domain IIA)"/>
    <property type="match status" value="1"/>
</dbReference>
<evidence type="ECO:0000313" key="1">
    <source>
        <dbReference type="EMBL" id="MBC8317598.1"/>
    </source>
</evidence>
<dbReference type="InterPro" id="IPR011055">
    <property type="entry name" value="Dup_hybrid_motif"/>
</dbReference>
<evidence type="ECO:0000313" key="2">
    <source>
        <dbReference type="Proteomes" id="UP000614424"/>
    </source>
</evidence>
<proteinExistence type="predicted"/>
<dbReference type="Proteomes" id="UP000614424">
    <property type="component" value="Unassembled WGS sequence"/>
</dbReference>
<dbReference type="EMBL" id="JACNJZ010000094">
    <property type="protein sequence ID" value="MBC8317598.1"/>
    <property type="molecule type" value="Genomic_DNA"/>
</dbReference>
<evidence type="ECO:0008006" key="3">
    <source>
        <dbReference type="Google" id="ProtNLM"/>
    </source>
</evidence>
<gene>
    <name evidence="1" type="ORF">H8E41_06800</name>
</gene>
<reference evidence="1 2" key="1">
    <citation type="submission" date="2020-08" db="EMBL/GenBank/DDBJ databases">
        <title>Bridging the membrane lipid divide: bacteria of the FCB group superphylum have the potential to synthesize archaeal ether lipids.</title>
        <authorList>
            <person name="Villanueva L."/>
            <person name="Von Meijenfeldt F.A.B."/>
            <person name="Westbye A.B."/>
            <person name="Yadav S."/>
            <person name="Hopmans E.C."/>
            <person name="Dutilh B.E."/>
            <person name="Sinninghe Damste J.S."/>
        </authorList>
    </citation>
    <scope>NUCLEOTIDE SEQUENCE [LARGE SCALE GENOMIC DNA]</scope>
    <source>
        <strain evidence="1">NIOZ-UU47</strain>
    </source>
</reference>
<organism evidence="1 2">
    <name type="scientific">Candidatus Desulfobia pelagia</name>
    <dbReference type="NCBI Taxonomy" id="2841692"/>
    <lineage>
        <taxon>Bacteria</taxon>
        <taxon>Pseudomonadati</taxon>
        <taxon>Thermodesulfobacteriota</taxon>
        <taxon>Desulfobulbia</taxon>
        <taxon>Desulfobulbales</taxon>
        <taxon>Desulfobulbaceae</taxon>
        <taxon>Candidatus Desulfobia</taxon>
    </lineage>
</organism>